<dbReference type="GeneID" id="97286193"/>
<name>A0ABZ1L1U7_STRAH</name>
<dbReference type="RefSeq" id="WP_268695214.1">
    <property type="nucleotide sequence ID" value="NZ_CP108164.1"/>
</dbReference>
<evidence type="ECO:0000313" key="2">
    <source>
        <dbReference type="Proteomes" id="UP001622557"/>
    </source>
</evidence>
<gene>
    <name evidence="1" type="ORF">OG350_37155</name>
</gene>
<sequence length="49" mass="5342">MKAYCDHSDGRSRVLRGNDASNNGWSTIHCNTLGSGWRYRAASGIVNVS</sequence>
<protein>
    <submittedName>
        <fullName evidence="1">Uncharacterized protein</fullName>
    </submittedName>
</protein>
<keyword evidence="2" id="KW-1185">Reference proteome</keyword>
<proteinExistence type="predicted"/>
<dbReference type="EMBL" id="CP108164">
    <property type="protein sequence ID" value="WTQ85569.1"/>
    <property type="molecule type" value="Genomic_DNA"/>
</dbReference>
<organism evidence="1 2">
    <name type="scientific">Streptomyces achromogenes</name>
    <dbReference type="NCBI Taxonomy" id="67255"/>
    <lineage>
        <taxon>Bacteria</taxon>
        <taxon>Bacillati</taxon>
        <taxon>Actinomycetota</taxon>
        <taxon>Actinomycetes</taxon>
        <taxon>Kitasatosporales</taxon>
        <taxon>Streptomycetaceae</taxon>
        <taxon>Streptomyces</taxon>
    </lineage>
</organism>
<evidence type="ECO:0000313" key="1">
    <source>
        <dbReference type="EMBL" id="WTQ85569.1"/>
    </source>
</evidence>
<reference evidence="1 2" key="1">
    <citation type="submission" date="2022-10" db="EMBL/GenBank/DDBJ databases">
        <title>The complete genomes of actinobacterial strains from the NBC collection.</title>
        <authorList>
            <person name="Joergensen T.S."/>
            <person name="Alvarez Arevalo M."/>
            <person name="Sterndorff E.B."/>
            <person name="Faurdal D."/>
            <person name="Vuksanovic O."/>
            <person name="Mourched A.-S."/>
            <person name="Charusanti P."/>
            <person name="Shaw S."/>
            <person name="Blin K."/>
            <person name="Weber T."/>
        </authorList>
    </citation>
    <scope>NUCLEOTIDE SEQUENCE [LARGE SCALE GENOMIC DNA]</scope>
    <source>
        <strain evidence="1 2">NBC_00156</strain>
    </source>
</reference>
<dbReference type="Proteomes" id="UP001622557">
    <property type="component" value="Chromosome"/>
</dbReference>
<accession>A0ABZ1L1U7</accession>